<proteinExistence type="predicted"/>
<dbReference type="EMBL" id="LK995542">
    <property type="protein sequence ID" value="CED92584.1"/>
    <property type="molecule type" value="Genomic_DNA"/>
</dbReference>
<name>A0A1L7RT18_9ACTO</name>
<gene>
    <name evidence="1" type="ORF">AAM4_2752</name>
</gene>
<reference evidence="1" key="1">
    <citation type="submission" date="2014-07" db="EMBL/GenBank/DDBJ databases">
        <authorList>
            <person name="Zhang J.E."/>
            <person name="Yang H."/>
            <person name="Guo J."/>
            <person name="Deng Z."/>
            <person name="Luo H."/>
            <person name="Luo M."/>
            <person name="Zhao B."/>
        </authorList>
    </citation>
    <scope>NUCLEOTIDE SEQUENCE</scope>
    <source>
        <strain evidence="1">AM4</strain>
    </source>
</reference>
<sequence length="69" mass="7281">MGAGRDMIAVRSGQRALELESLAADSAQAVVPPAVEAKRSAVLWDVLSEAYERLSLGEATVGLKGLGRW</sequence>
<organism evidence="1">
    <name type="scientific">Actinomyces succiniciruminis</name>
    <dbReference type="NCBI Taxonomy" id="1522002"/>
    <lineage>
        <taxon>Bacteria</taxon>
        <taxon>Bacillati</taxon>
        <taxon>Actinomycetota</taxon>
        <taxon>Actinomycetes</taxon>
        <taxon>Actinomycetales</taxon>
        <taxon>Actinomycetaceae</taxon>
        <taxon>Actinomyces</taxon>
    </lineage>
</organism>
<protein>
    <submittedName>
        <fullName evidence="1">Uncharacterized protein</fullName>
    </submittedName>
</protein>
<evidence type="ECO:0000313" key="1">
    <source>
        <dbReference type="EMBL" id="CED92584.1"/>
    </source>
</evidence>
<dbReference type="AlphaFoldDB" id="A0A1L7RT18"/>
<accession>A0A1L7RT18</accession>